<keyword evidence="14 15" id="KW-0472">Membrane</keyword>
<dbReference type="InterPro" id="IPR036097">
    <property type="entry name" value="HisK_dim/P_sf"/>
</dbReference>
<dbReference type="SMART" id="SM00387">
    <property type="entry name" value="HATPase_c"/>
    <property type="match status" value="1"/>
</dbReference>
<dbReference type="PANTHER" id="PTHR43065">
    <property type="entry name" value="SENSOR HISTIDINE KINASE"/>
    <property type="match status" value="1"/>
</dbReference>
<keyword evidence="11" id="KW-0749">Sporulation</keyword>
<dbReference type="InterPro" id="IPR005467">
    <property type="entry name" value="His_kinase_dom"/>
</dbReference>
<dbReference type="Gene3D" id="3.30.565.10">
    <property type="entry name" value="Histidine kinase-like ATPase, C-terminal domain"/>
    <property type="match status" value="1"/>
</dbReference>
<evidence type="ECO:0000259" key="16">
    <source>
        <dbReference type="PROSITE" id="PS50109"/>
    </source>
</evidence>
<organism evidence="17 18">
    <name type="scientific">Bacillus methanolicus (strain MGA3 / ATCC 53907)</name>
    <dbReference type="NCBI Taxonomy" id="796606"/>
    <lineage>
        <taxon>Bacteria</taxon>
        <taxon>Bacillati</taxon>
        <taxon>Bacillota</taxon>
        <taxon>Bacilli</taxon>
        <taxon>Bacillales</taxon>
        <taxon>Bacillaceae</taxon>
        <taxon>Bacillus</taxon>
    </lineage>
</organism>
<accession>I3DYP7</accession>
<dbReference type="Gene3D" id="1.10.287.130">
    <property type="match status" value="1"/>
</dbReference>
<dbReference type="SUPFAM" id="SSF55874">
    <property type="entry name" value="ATPase domain of HSP90 chaperone/DNA topoisomerase II/histidine kinase"/>
    <property type="match status" value="1"/>
</dbReference>
<evidence type="ECO:0000256" key="3">
    <source>
        <dbReference type="ARBA" id="ARBA00012438"/>
    </source>
</evidence>
<dbReference type="Gene3D" id="3.30.450.20">
    <property type="entry name" value="PAS domain"/>
    <property type="match status" value="2"/>
</dbReference>
<feature type="transmembrane region" description="Helical" evidence="15">
    <location>
        <begin position="247"/>
        <end position="266"/>
    </location>
</feature>
<keyword evidence="10" id="KW-0067">ATP-binding</keyword>
<dbReference type="EMBL" id="CP007739">
    <property type="protein sequence ID" value="AIE59449.1"/>
    <property type="molecule type" value="Genomic_DNA"/>
</dbReference>
<dbReference type="Pfam" id="PF02518">
    <property type="entry name" value="HATPase_c"/>
    <property type="match status" value="1"/>
</dbReference>
<dbReference type="STRING" id="796606.BMMGA3_05085"/>
<dbReference type="GO" id="GO:0000155">
    <property type="term" value="F:phosphorelay sensor kinase activity"/>
    <property type="evidence" value="ECO:0007669"/>
    <property type="project" value="InterPro"/>
</dbReference>
<dbReference type="SUPFAM" id="SSF47384">
    <property type="entry name" value="Homodimeric domain of signal transducing histidine kinase"/>
    <property type="match status" value="1"/>
</dbReference>
<dbReference type="Pfam" id="PF00512">
    <property type="entry name" value="HisKA"/>
    <property type="match status" value="1"/>
</dbReference>
<dbReference type="InterPro" id="IPR003661">
    <property type="entry name" value="HisK_dim/P_dom"/>
</dbReference>
<evidence type="ECO:0000256" key="7">
    <source>
        <dbReference type="ARBA" id="ARBA00022692"/>
    </source>
</evidence>
<dbReference type="InterPro" id="IPR036890">
    <property type="entry name" value="HATPase_C_sf"/>
</dbReference>
<gene>
    <name evidence="17" type="ORF">BMMGA3_05085</name>
</gene>
<dbReference type="eggNOG" id="COG3852">
    <property type="taxonomic scope" value="Bacteria"/>
</dbReference>
<dbReference type="InterPro" id="IPR033479">
    <property type="entry name" value="dCache_1"/>
</dbReference>
<dbReference type="PANTHER" id="PTHR43065:SF10">
    <property type="entry name" value="PEROXIDE STRESS-ACTIVATED HISTIDINE KINASE MAK3"/>
    <property type="match status" value="1"/>
</dbReference>
<keyword evidence="18" id="KW-1185">Reference proteome</keyword>
<dbReference type="GO" id="GO:0030435">
    <property type="term" value="P:sporulation resulting in formation of a cellular spore"/>
    <property type="evidence" value="ECO:0007669"/>
    <property type="project" value="UniProtKB-KW"/>
</dbReference>
<keyword evidence="4" id="KW-1003">Cell membrane</keyword>
<evidence type="ECO:0000313" key="17">
    <source>
        <dbReference type="EMBL" id="AIE59449.1"/>
    </source>
</evidence>
<keyword evidence="9 17" id="KW-0418">Kinase</keyword>
<evidence type="ECO:0000256" key="5">
    <source>
        <dbReference type="ARBA" id="ARBA00022553"/>
    </source>
</evidence>
<keyword evidence="5" id="KW-0597">Phosphoprotein</keyword>
<dbReference type="Pfam" id="PF02743">
    <property type="entry name" value="dCache_1"/>
    <property type="match status" value="1"/>
</dbReference>
<feature type="transmembrane region" description="Helical" evidence="15">
    <location>
        <begin position="7"/>
        <end position="27"/>
    </location>
</feature>
<dbReference type="EC" id="2.7.13.3" evidence="3"/>
<dbReference type="GO" id="GO:0005886">
    <property type="term" value="C:plasma membrane"/>
    <property type="evidence" value="ECO:0007669"/>
    <property type="project" value="UniProtKB-SubCell"/>
</dbReference>
<dbReference type="FunFam" id="1.10.287.130:FF:000040">
    <property type="entry name" value="PAS domain-containing sensor histidine kinase"/>
    <property type="match status" value="1"/>
</dbReference>
<evidence type="ECO:0000313" key="18">
    <source>
        <dbReference type="Proteomes" id="UP000027602"/>
    </source>
</evidence>
<evidence type="ECO:0000256" key="13">
    <source>
        <dbReference type="ARBA" id="ARBA00023012"/>
    </source>
</evidence>
<comment type="subcellular location">
    <subcellularLocation>
        <location evidence="2">Cell membrane</location>
        <topology evidence="2">Multi-pass membrane protein</topology>
    </subcellularLocation>
</comment>
<sequence length="524" mass="59474">MGKLKNSFFIYLIIVIIPALAGSFYHIHHLLEEDFQQRKNHSKWVASIHQKSWDQLITETVTSLEIISILLENSRQYPENLAALLQKTQQRDPRYGGLYLLDRTGKVISGSNDFLSDADLSEHDYINTAIVTKDTIISDHPEILGNGQKVIGLAMPVMSDKRDIRSILVAYLRIDYIQNIMKELTPDTKLYIVNSNDKSIININVTDTSTLKTKQWVVVPLELLPWSIKVEIKDFQLSDLLPKMVEFLIRILILFHILFLLIKYVLLKRRVTKEKAQIEAQKLELVGTLAASTAHEIRNPLTGIKGLIQLLSEKYKDEEDQYFFSVINKEIKRINEIVSEFLILGKPAAQILEVLDLRNIFIELNPLILSEANLYNVKYYCLLPPEPVLVKCTNDQIKQVVLNLTKNAFESMPDGGILKVELKKDNRSCIIEVTDTGTGIAEEELSKIFDPFYTSKDTGTGLGLVICKRIVESFGGTIQIISNKQQGTKAVISLPLDISIENKISRARPTVKKPGMMLGRKETK</sequence>
<dbReference type="AlphaFoldDB" id="I3DYP7"/>
<comment type="catalytic activity">
    <reaction evidence="1">
        <text>ATP + protein L-histidine = ADP + protein N-phospho-L-histidine.</text>
        <dbReference type="EC" id="2.7.13.3"/>
    </reaction>
</comment>
<evidence type="ECO:0000256" key="4">
    <source>
        <dbReference type="ARBA" id="ARBA00022475"/>
    </source>
</evidence>
<evidence type="ECO:0000256" key="6">
    <source>
        <dbReference type="ARBA" id="ARBA00022679"/>
    </source>
</evidence>
<reference evidence="17 18" key="1">
    <citation type="journal article" date="2015" name="BMC Genomics">
        <title>Transcriptome analysis of thermophilic methylotrophic Bacillus methanolicus MGA3 using RNA-sequencing provides detailed insights into its previously uncharted transcriptional landscape.</title>
        <authorList>
            <person name="Irla M."/>
            <person name="Neshat A."/>
            <person name="Brautaset T."/>
            <person name="Ruckert C."/>
            <person name="Kalinowski J."/>
            <person name="Wendisch V.F."/>
        </authorList>
    </citation>
    <scope>NUCLEOTIDE SEQUENCE [LARGE SCALE GENOMIC DNA]</scope>
    <source>
        <strain evidence="18">MGA3 / ATCC 53907</strain>
    </source>
</reference>
<evidence type="ECO:0000256" key="15">
    <source>
        <dbReference type="SAM" id="Phobius"/>
    </source>
</evidence>
<keyword evidence="13" id="KW-0902">Two-component regulatory system</keyword>
<dbReference type="GO" id="GO:0005524">
    <property type="term" value="F:ATP binding"/>
    <property type="evidence" value="ECO:0007669"/>
    <property type="project" value="UniProtKB-KW"/>
</dbReference>
<evidence type="ECO:0000256" key="8">
    <source>
        <dbReference type="ARBA" id="ARBA00022741"/>
    </source>
</evidence>
<protein>
    <recommendedName>
        <fullName evidence="3">histidine kinase</fullName>
        <ecNumber evidence="3">2.7.13.3</ecNumber>
    </recommendedName>
</protein>
<keyword evidence="6" id="KW-0808">Transferase</keyword>
<dbReference type="InterPro" id="IPR004358">
    <property type="entry name" value="Sig_transdc_His_kin-like_C"/>
</dbReference>
<dbReference type="Proteomes" id="UP000027602">
    <property type="component" value="Chromosome"/>
</dbReference>
<keyword evidence="7 15" id="KW-0812">Transmembrane</keyword>
<dbReference type="KEGG" id="bmet:BMMGA3_05085"/>
<proteinExistence type="predicted"/>
<evidence type="ECO:0000256" key="1">
    <source>
        <dbReference type="ARBA" id="ARBA00000085"/>
    </source>
</evidence>
<feature type="domain" description="Histidine kinase" evidence="16">
    <location>
        <begin position="292"/>
        <end position="498"/>
    </location>
</feature>
<keyword evidence="8" id="KW-0547">Nucleotide-binding</keyword>
<dbReference type="HOGENOM" id="CLU_000445_114_39_9"/>
<evidence type="ECO:0000256" key="11">
    <source>
        <dbReference type="ARBA" id="ARBA00022969"/>
    </source>
</evidence>
<evidence type="ECO:0000256" key="10">
    <source>
        <dbReference type="ARBA" id="ARBA00022840"/>
    </source>
</evidence>
<evidence type="ECO:0000256" key="9">
    <source>
        <dbReference type="ARBA" id="ARBA00022777"/>
    </source>
</evidence>
<name>I3DYP7_BACMM</name>
<dbReference type="RefSeq" id="WP_003348695.1">
    <property type="nucleotide sequence ID" value="NZ_ADWW01000004.1"/>
</dbReference>
<keyword evidence="12 15" id="KW-1133">Transmembrane helix</keyword>
<dbReference type="InterPro" id="IPR003594">
    <property type="entry name" value="HATPase_dom"/>
</dbReference>
<dbReference type="SMART" id="SM00388">
    <property type="entry name" value="HisKA"/>
    <property type="match status" value="1"/>
</dbReference>
<evidence type="ECO:0000256" key="14">
    <source>
        <dbReference type="ARBA" id="ARBA00023136"/>
    </source>
</evidence>
<evidence type="ECO:0000256" key="12">
    <source>
        <dbReference type="ARBA" id="ARBA00022989"/>
    </source>
</evidence>
<dbReference type="CDD" id="cd00082">
    <property type="entry name" value="HisKA"/>
    <property type="match status" value="1"/>
</dbReference>
<evidence type="ECO:0000256" key="2">
    <source>
        <dbReference type="ARBA" id="ARBA00004651"/>
    </source>
</evidence>
<dbReference type="PRINTS" id="PR00344">
    <property type="entry name" value="BCTRLSENSOR"/>
</dbReference>
<dbReference type="OrthoDB" id="9815750at2"/>
<dbReference type="PROSITE" id="PS50109">
    <property type="entry name" value="HIS_KIN"/>
    <property type="match status" value="1"/>
</dbReference>